<accession>A0A9W9GLG0</accession>
<keyword evidence="3" id="KW-1185">Reference proteome</keyword>
<dbReference type="RefSeq" id="XP_056518197.1">
    <property type="nucleotide sequence ID" value="XM_056668367.1"/>
</dbReference>
<dbReference type="Proteomes" id="UP001149079">
    <property type="component" value="Unassembled WGS sequence"/>
</dbReference>
<organism evidence="2 3">
    <name type="scientific">Penicillium bovifimosum</name>
    <dbReference type="NCBI Taxonomy" id="126998"/>
    <lineage>
        <taxon>Eukaryota</taxon>
        <taxon>Fungi</taxon>
        <taxon>Dikarya</taxon>
        <taxon>Ascomycota</taxon>
        <taxon>Pezizomycotina</taxon>
        <taxon>Eurotiomycetes</taxon>
        <taxon>Eurotiomycetidae</taxon>
        <taxon>Eurotiales</taxon>
        <taxon>Aspergillaceae</taxon>
        <taxon>Penicillium</taxon>
    </lineage>
</organism>
<proteinExistence type="predicted"/>
<gene>
    <name evidence="2" type="ORF">N7515_007623</name>
</gene>
<protein>
    <recommendedName>
        <fullName evidence="1">Tyrosinase copper-binding domain-containing protein</fullName>
    </recommendedName>
</protein>
<evidence type="ECO:0000313" key="2">
    <source>
        <dbReference type="EMBL" id="KAJ5123798.1"/>
    </source>
</evidence>
<comment type="caution">
    <text evidence="2">The sequence shown here is derived from an EMBL/GenBank/DDBJ whole genome shotgun (WGS) entry which is preliminary data.</text>
</comment>
<dbReference type="Gene3D" id="1.10.1280.10">
    <property type="entry name" value="Di-copper center containing domain from catechol oxidase"/>
    <property type="match status" value="2"/>
</dbReference>
<reference evidence="2" key="2">
    <citation type="journal article" date="2023" name="IMA Fungus">
        <title>Comparative genomic study of the Penicillium genus elucidates a diverse pangenome and 15 lateral gene transfer events.</title>
        <authorList>
            <person name="Petersen C."/>
            <person name="Sorensen T."/>
            <person name="Nielsen M.R."/>
            <person name="Sondergaard T.E."/>
            <person name="Sorensen J.L."/>
            <person name="Fitzpatrick D.A."/>
            <person name="Frisvad J.C."/>
            <person name="Nielsen K.L."/>
        </authorList>
    </citation>
    <scope>NUCLEOTIDE SEQUENCE</scope>
    <source>
        <strain evidence="2">IBT 22155</strain>
    </source>
</reference>
<evidence type="ECO:0000259" key="1">
    <source>
        <dbReference type="Pfam" id="PF00264"/>
    </source>
</evidence>
<sequence>MTSEAIEYQYYQIKARFPDTDSSPDDGINRRVFVRQEIDEWSGKKSNKRQVDLFILALDKFQKLDPKERLSYFQVAGIHGQPFQVVYDIMIQEVIPQFPEDHQASWRQHAESWRLPFWDWARKGRVPDLAKYPTITVPRPEGGSMRIDNPLFQFRMPTDRPMRSEGVGTENTWENDSEQEDYKNFGNAIGTSRWPDEEDQNPTSEGWRHGVVNNRKVADAFNAHEGYNDKNHGPAAEMVFRLLTVPMDYTTFASTNPTSKDQNVEGLGLRA</sequence>
<dbReference type="OrthoDB" id="1658288at2759"/>
<dbReference type="GO" id="GO:0016491">
    <property type="term" value="F:oxidoreductase activity"/>
    <property type="evidence" value="ECO:0007669"/>
    <property type="project" value="InterPro"/>
</dbReference>
<dbReference type="AlphaFoldDB" id="A0A9W9GLG0"/>
<evidence type="ECO:0000313" key="3">
    <source>
        <dbReference type="Proteomes" id="UP001149079"/>
    </source>
</evidence>
<dbReference type="SUPFAM" id="SSF48056">
    <property type="entry name" value="Di-copper centre-containing domain"/>
    <property type="match status" value="1"/>
</dbReference>
<dbReference type="InterPro" id="IPR008922">
    <property type="entry name" value="Di-copper_centre_dom_sf"/>
</dbReference>
<dbReference type="GeneID" id="81407537"/>
<reference evidence="2" key="1">
    <citation type="submission" date="2022-11" db="EMBL/GenBank/DDBJ databases">
        <authorList>
            <person name="Petersen C."/>
        </authorList>
    </citation>
    <scope>NUCLEOTIDE SEQUENCE</scope>
    <source>
        <strain evidence="2">IBT 22155</strain>
    </source>
</reference>
<dbReference type="EMBL" id="JAPQKL010000006">
    <property type="protein sequence ID" value="KAJ5123798.1"/>
    <property type="molecule type" value="Genomic_DNA"/>
</dbReference>
<dbReference type="InterPro" id="IPR002227">
    <property type="entry name" value="Tyrosinase_Cu-bd"/>
</dbReference>
<feature type="domain" description="Tyrosinase copper-binding" evidence="1">
    <location>
        <begin position="105"/>
        <end position="200"/>
    </location>
</feature>
<name>A0A9W9GLG0_9EURO</name>
<dbReference type="Pfam" id="PF00264">
    <property type="entry name" value="Tyrosinase"/>
    <property type="match status" value="1"/>
</dbReference>